<dbReference type="InParanoid" id="A0A0Q3H687"/>
<proteinExistence type="predicted"/>
<dbReference type="Proteomes" id="UP000008810">
    <property type="component" value="Chromosome 1"/>
</dbReference>
<keyword evidence="3" id="KW-1185">Reference proteome</keyword>
<dbReference type="EMBL" id="CM000880">
    <property type="protein sequence ID" value="KQK18423.1"/>
    <property type="molecule type" value="Genomic_DNA"/>
</dbReference>
<dbReference type="AlphaFoldDB" id="A0A0Q3H687"/>
<sequence>MSIGTSVAANDGHDAAVDASVCLPPSCKVGLAPTSPELTPVSCSMEGTFSRKPKFSGSWTMEPYVALGYFLTLNCPSSL</sequence>
<dbReference type="Gramene" id="KQK18423">
    <property type="protein sequence ID" value="KQK18423"/>
    <property type="gene ID" value="BRADI_1g42373v3"/>
</dbReference>
<accession>A0A0Q3H687</accession>
<reference evidence="1 2" key="1">
    <citation type="journal article" date="2010" name="Nature">
        <title>Genome sequencing and analysis of the model grass Brachypodium distachyon.</title>
        <authorList>
            <consortium name="International Brachypodium Initiative"/>
        </authorList>
    </citation>
    <scope>NUCLEOTIDE SEQUENCE [LARGE SCALE GENOMIC DNA]</scope>
    <source>
        <strain evidence="1 2">Bd21</strain>
    </source>
</reference>
<organism evidence="1">
    <name type="scientific">Brachypodium distachyon</name>
    <name type="common">Purple false brome</name>
    <name type="synonym">Trachynia distachya</name>
    <dbReference type="NCBI Taxonomy" id="15368"/>
    <lineage>
        <taxon>Eukaryota</taxon>
        <taxon>Viridiplantae</taxon>
        <taxon>Streptophyta</taxon>
        <taxon>Embryophyta</taxon>
        <taxon>Tracheophyta</taxon>
        <taxon>Spermatophyta</taxon>
        <taxon>Magnoliopsida</taxon>
        <taxon>Liliopsida</taxon>
        <taxon>Poales</taxon>
        <taxon>Poaceae</taxon>
        <taxon>BOP clade</taxon>
        <taxon>Pooideae</taxon>
        <taxon>Stipodae</taxon>
        <taxon>Brachypodieae</taxon>
        <taxon>Brachypodium</taxon>
    </lineage>
</organism>
<gene>
    <name evidence="1" type="ORF">BRADI_1g42373v3</name>
</gene>
<protein>
    <submittedName>
        <fullName evidence="1 2">Uncharacterized protein</fullName>
    </submittedName>
</protein>
<name>A0A0Q3H687_BRADI</name>
<reference evidence="1" key="2">
    <citation type="submission" date="2017-06" db="EMBL/GenBank/DDBJ databases">
        <title>WGS assembly of Brachypodium distachyon.</title>
        <authorList>
            <consortium name="The International Brachypodium Initiative"/>
            <person name="Lucas S."/>
            <person name="Harmon-Smith M."/>
            <person name="Lail K."/>
            <person name="Tice H."/>
            <person name="Grimwood J."/>
            <person name="Bruce D."/>
            <person name="Barry K."/>
            <person name="Shu S."/>
            <person name="Lindquist E."/>
            <person name="Wang M."/>
            <person name="Pitluck S."/>
            <person name="Vogel J.P."/>
            <person name="Garvin D.F."/>
            <person name="Mockler T.C."/>
            <person name="Schmutz J."/>
            <person name="Rokhsar D."/>
            <person name="Bevan M.W."/>
        </authorList>
    </citation>
    <scope>NUCLEOTIDE SEQUENCE</scope>
    <source>
        <strain evidence="1">Bd21</strain>
    </source>
</reference>
<evidence type="ECO:0000313" key="2">
    <source>
        <dbReference type="EnsemblPlants" id="KQK18423"/>
    </source>
</evidence>
<evidence type="ECO:0000313" key="3">
    <source>
        <dbReference type="Proteomes" id="UP000008810"/>
    </source>
</evidence>
<dbReference type="EnsemblPlants" id="KQK18423">
    <property type="protein sequence ID" value="KQK18423"/>
    <property type="gene ID" value="BRADI_1g42373v3"/>
</dbReference>
<evidence type="ECO:0000313" key="1">
    <source>
        <dbReference type="EMBL" id="KQK18423.1"/>
    </source>
</evidence>
<reference evidence="2" key="3">
    <citation type="submission" date="2018-08" db="UniProtKB">
        <authorList>
            <consortium name="EnsemblPlants"/>
        </authorList>
    </citation>
    <scope>IDENTIFICATION</scope>
    <source>
        <strain evidence="2">cv. Bd21</strain>
    </source>
</reference>